<reference evidence="2" key="1">
    <citation type="submission" date="2022-02" db="EMBL/GenBank/DDBJ databases">
        <authorList>
            <person name="Henning P.M."/>
            <person name="McCubbin A.G."/>
            <person name="Shore J.S."/>
        </authorList>
    </citation>
    <scope>NUCLEOTIDE SEQUENCE</scope>
    <source>
        <strain evidence="2">F60SS</strain>
        <tissue evidence="2">Leaves</tissue>
    </source>
</reference>
<gene>
    <name evidence="2" type="ORF">Tsubulata_012491</name>
</gene>
<evidence type="ECO:0000256" key="1">
    <source>
        <dbReference type="SAM" id="MobiDB-lite"/>
    </source>
</evidence>
<feature type="compositionally biased region" description="Low complexity" evidence="1">
    <location>
        <begin position="70"/>
        <end position="84"/>
    </location>
</feature>
<feature type="non-terminal residue" evidence="2">
    <location>
        <position position="1"/>
    </location>
</feature>
<evidence type="ECO:0000313" key="3">
    <source>
        <dbReference type="Proteomes" id="UP001141552"/>
    </source>
</evidence>
<feature type="region of interest" description="Disordered" evidence="1">
    <location>
        <begin position="59"/>
        <end position="86"/>
    </location>
</feature>
<dbReference type="Proteomes" id="UP001141552">
    <property type="component" value="Unassembled WGS sequence"/>
</dbReference>
<dbReference type="EMBL" id="JAKUCV010000103">
    <property type="protein sequence ID" value="KAJ4851250.1"/>
    <property type="molecule type" value="Genomic_DNA"/>
</dbReference>
<name>A0A9Q0JSM1_9ROSI</name>
<reference evidence="2" key="2">
    <citation type="journal article" date="2023" name="Plants (Basel)">
        <title>Annotation of the Turnera subulata (Passifloraceae) Draft Genome Reveals the S-Locus Evolved after the Divergence of Turneroideae from Passifloroideae in a Stepwise Manner.</title>
        <authorList>
            <person name="Henning P.M."/>
            <person name="Roalson E.H."/>
            <person name="Mir W."/>
            <person name="McCubbin A.G."/>
            <person name="Shore J.S."/>
        </authorList>
    </citation>
    <scope>NUCLEOTIDE SEQUENCE</scope>
    <source>
        <strain evidence="2">F60SS</strain>
    </source>
</reference>
<evidence type="ECO:0000313" key="2">
    <source>
        <dbReference type="EMBL" id="KAJ4851250.1"/>
    </source>
</evidence>
<comment type="caution">
    <text evidence="2">The sequence shown here is derived from an EMBL/GenBank/DDBJ whole genome shotgun (WGS) entry which is preliminary data.</text>
</comment>
<organism evidence="2 3">
    <name type="scientific">Turnera subulata</name>
    <dbReference type="NCBI Taxonomy" id="218843"/>
    <lineage>
        <taxon>Eukaryota</taxon>
        <taxon>Viridiplantae</taxon>
        <taxon>Streptophyta</taxon>
        <taxon>Embryophyta</taxon>
        <taxon>Tracheophyta</taxon>
        <taxon>Spermatophyta</taxon>
        <taxon>Magnoliopsida</taxon>
        <taxon>eudicotyledons</taxon>
        <taxon>Gunneridae</taxon>
        <taxon>Pentapetalae</taxon>
        <taxon>rosids</taxon>
        <taxon>fabids</taxon>
        <taxon>Malpighiales</taxon>
        <taxon>Passifloraceae</taxon>
        <taxon>Turnera</taxon>
    </lineage>
</organism>
<protein>
    <submittedName>
        <fullName evidence="2">Uncharacterized protein</fullName>
    </submittedName>
</protein>
<dbReference type="AlphaFoldDB" id="A0A9Q0JSM1"/>
<keyword evidence="3" id="KW-1185">Reference proteome</keyword>
<accession>A0A9Q0JSM1</accession>
<sequence>LPLAHSPPDRYILSPHPHSLFLFKNPPTLNPPPPSPSPLSILLLLLGSPHLAAKPNCSYHRRLEDPTHEPATTSTSPASPSRSSFNSQRRIGFICIHIEVCFNLHPL</sequence>
<proteinExistence type="predicted"/>